<accession>A0A0P6Y0Q1</accession>
<evidence type="ECO:0000256" key="4">
    <source>
        <dbReference type="ARBA" id="ARBA00022695"/>
    </source>
</evidence>
<feature type="domain" description="Nucleotidyl transferase" evidence="8">
    <location>
        <begin position="4"/>
        <end position="284"/>
    </location>
</feature>
<evidence type="ECO:0000256" key="1">
    <source>
        <dbReference type="ARBA" id="ARBA00006115"/>
    </source>
</evidence>
<dbReference type="PANTHER" id="PTHR46390:SF1">
    <property type="entry name" value="MANNOSE-1-PHOSPHATE GUANYLYLTRANSFERASE"/>
    <property type="match status" value="1"/>
</dbReference>
<comment type="similarity">
    <text evidence="1">Belongs to the mannose-6-phosphate isomerase type 2 family.</text>
</comment>
<comment type="catalytic activity">
    <reaction evidence="7">
        <text>alpha-D-mannose 1-phosphate + GTP + H(+) = GDP-alpha-D-mannose + diphosphate</text>
        <dbReference type="Rhea" id="RHEA:15229"/>
        <dbReference type="ChEBI" id="CHEBI:15378"/>
        <dbReference type="ChEBI" id="CHEBI:33019"/>
        <dbReference type="ChEBI" id="CHEBI:37565"/>
        <dbReference type="ChEBI" id="CHEBI:57527"/>
        <dbReference type="ChEBI" id="CHEBI:58409"/>
        <dbReference type="EC" id="2.7.7.13"/>
    </reaction>
</comment>
<dbReference type="GO" id="GO:0005525">
    <property type="term" value="F:GTP binding"/>
    <property type="evidence" value="ECO:0007669"/>
    <property type="project" value="UniProtKB-KW"/>
</dbReference>
<evidence type="ECO:0000259" key="9">
    <source>
        <dbReference type="Pfam" id="PF22640"/>
    </source>
</evidence>
<name>A0A0P6Y0Q1_9CHLR</name>
<dbReference type="EMBL" id="LGKP01000025">
    <property type="protein sequence ID" value="KPL85475.1"/>
    <property type="molecule type" value="Genomic_DNA"/>
</dbReference>
<dbReference type="Proteomes" id="UP000050277">
    <property type="component" value="Unassembled WGS sequence"/>
</dbReference>
<sequence>MDILVLAGGTGSRLWPRSRRTKPKQFLPLLSNRTMLQETVDRVRPLMEEGRVFVVTGSDYEELIREQLHDVPRNNVILEPSGRGTASAIGLAAIHMRRSAPDAVMAVLSADHLILRNEAFRQALQAAEVAAREGYLVTLGVKPSFANTGYGYIQCGDLITEAHNHKIHRVQRFAEKPDHDTAERYLAQGNYFWNAGIFVWQTKTFLDAISKHMPELRNQLNQVQASFGKSRYHDTLAQVWDNVENITVDYGIMERAPNVAVVPVDIGWSDVGDWHTLTTLMSDDDSANVVIGPHVEVDTKSTLIYSDSGRMIATIGLDGFLVVDTGDALLIAPRDRAQDVKKIVDQLRTEGRNDVL</sequence>
<gene>
    <name evidence="10" type="ORF">SE18_17780</name>
</gene>
<dbReference type="FunFam" id="3.90.550.10:FF:000046">
    <property type="entry name" value="Mannose-1-phosphate guanylyltransferase (GDP)"/>
    <property type="match status" value="1"/>
</dbReference>
<keyword evidence="4" id="KW-0548">Nucleotidyltransferase</keyword>
<feature type="domain" description="MannoseP isomerase/GMP-like beta-helix" evidence="9">
    <location>
        <begin position="293"/>
        <end position="347"/>
    </location>
</feature>
<keyword evidence="11" id="KW-1185">Reference proteome</keyword>
<dbReference type="OrthoDB" id="9806359at2"/>
<dbReference type="Pfam" id="PF22640">
    <property type="entry name" value="ManC_GMP_beta-helix"/>
    <property type="match status" value="1"/>
</dbReference>
<dbReference type="GO" id="GO:0004475">
    <property type="term" value="F:mannose-1-phosphate guanylyltransferase (GTP) activity"/>
    <property type="evidence" value="ECO:0007669"/>
    <property type="project" value="UniProtKB-EC"/>
</dbReference>
<evidence type="ECO:0000256" key="5">
    <source>
        <dbReference type="ARBA" id="ARBA00022741"/>
    </source>
</evidence>
<reference evidence="10 11" key="1">
    <citation type="submission" date="2015-07" db="EMBL/GenBank/DDBJ databases">
        <title>Whole genome sequence of Herpetosiphon geysericola DSM 7119.</title>
        <authorList>
            <person name="Hemp J."/>
            <person name="Ward L.M."/>
            <person name="Pace L.A."/>
            <person name="Fischer W.W."/>
        </authorList>
    </citation>
    <scope>NUCLEOTIDE SEQUENCE [LARGE SCALE GENOMIC DNA]</scope>
    <source>
        <strain evidence="10 11">DSM 7119</strain>
    </source>
</reference>
<dbReference type="GO" id="GO:0009298">
    <property type="term" value="P:GDP-mannose biosynthetic process"/>
    <property type="evidence" value="ECO:0007669"/>
    <property type="project" value="TreeGrafter"/>
</dbReference>
<dbReference type="Pfam" id="PF00483">
    <property type="entry name" value="NTP_transferase"/>
    <property type="match status" value="1"/>
</dbReference>
<dbReference type="InterPro" id="IPR005835">
    <property type="entry name" value="NTP_transferase_dom"/>
</dbReference>
<evidence type="ECO:0000256" key="2">
    <source>
        <dbReference type="ARBA" id="ARBA00012387"/>
    </source>
</evidence>
<dbReference type="SUPFAM" id="SSF159283">
    <property type="entry name" value="Guanosine diphospho-D-mannose pyrophosphorylase/mannose-6-phosphate isomerase linker domain"/>
    <property type="match status" value="1"/>
</dbReference>
<dbReference type="SUPFAM" id="SSF53448">
    <property type="entry name" value="Nucleotide-diphospho-sugar transferases"/>
    <property type="match status" value="1"/>
</dbReference>
<evidence type="ECO:0000313" key="11">
    <source>
        <dbReference type="Proteomes" id="UP000050277"/>
    </source>
</evidence>
<dbReference type="InterPro" id="IPR051161">
    <property type="entry name" value="Mannose-6P_isomerase_type2"/>
</dbReference>
<dbReference type="RefSeq" id="WP_054535795.1">
    <property type="nucleotide sequence ID" value="NZ_LGKP01000025.1"/>
</dbReference>
<protein>
    <recommendedName>
        <fullName evidence="2">mannose-1-phosphate guanylyltransferase</fullName>
        <ecNumber evidence="2">2.7.7.13</ecNumber>
    </recommendedName>
</protein>
<dbReference type="AlphaFoldDB" id="A0A0P6Y0Q1"/>
<comment type="caution">
    <text evidence="10">The sequence shown here is derived from an EMBL/GenBank/DDBJ whole genome shotgun (WGS) entry which is preliminary data.</text>
</comment>
<organism evidence="10 11">
    <name type="scientific">Herpetosiphon geysericola</name>
    <dbReference type="NCBI Taxonomy" id="70996"/>
    <lineage>
        <taxon>Bacteria</taxon>
        <taxon>Bacillati</taxon>
        <taxon>Chloroflexota</taxon>
        <taxon>Chloroflexia</taxon>
        <taxon>Herpetosiphonales</taxon>
        <taxon>Herpetosiphonaceae</taxon>
        <taxon>Herpetosiphon</taxon>
    </lineage>
</organism>
<proteinExistence type="inferred from homology"/>
<dbReference type="PATRIC" id="fig|70996.4.peg.432"/>
<dbReference type="CDD" id="cd02509">
    <property type="entry name" value="GDP-M1P_Guanylyltransferase"/>
    <property type="match status" value="1"/>
</dbReference>
<evidence type="ECO:0000259" key="8">
    <source>
        <dbReference type="Pfam" id="PF00483"/>
    </source>
</evidence>
<keyword evidence="5" id="KW-0547">Nucleotide-binding</keyword>
<dbReference type="InterPro" id="IPR049577">
    <property type="entry name" value="GMPP_N"/>
</dbReference>
<keyword evidence="3" id="KW-0808">Transferase</keyword>
<dbReference type="InterPro" id="IPR054566">
    <property type="entry name" value="ManC/GMP-like_b-helix"/>
</dbReference>
<evidence type="ECO:0000256" key="6">
    <source>
        <dbReference type="ARBA" id="ARBA00023134"/>
    </source>
</evidence>
<dbReference type="PANTHER" id="PTHR46390">
    <property type="entry name" value="MANNOSE-1-PHOSPHATE GUANYLYLTRANSFERASE"/>
    <property type="match status" value="1"/>
</dbReference>
<evidence type="ECO:0000256" key="3">
    <source>
        <dbReference type="ARBA" id="ARBA00022679"/>
    </source>
</evidence>
<keyword evidence="6" id="KW-0342">GTP-binding</keyword>
<dbReference type="Gene3D" id="3.90.550.10">
    <property type="entry name" value="Spore Coat Polysaccharide Biosynthesis Protein SpsA, Chain A"/>
    <property type="match status" value="1"/>
</dbReference>
<dbReference type="EC" id="2.7.7.13" evidence="2"/>
<evidence type="ECO:0000313" key="10">
    <source>
        <dbReference type="EMBL" id="KPL85475.1"/>
    </source>
</evidence>
<dbReference type="STRING" id="70996.SE18_17780"/>
<evidence type="ECO:0000256" key="7">
    <source>
        <dbReference type="ARBA" id="ARBA00047343"/>
    </source>
</evidence>
<dbReference type="InterPro" id="IPR029044">
    <property type="entry name" value="Nucleotide-diphossugar_trans"/>
</dbReference>